<dbReference type="GO" id="GO:0005737">
    <property type="term" value="C:cytoplasm"/>
    <property type="evidence" value="ECO:0007669"/>
    <property type="project" value="UniProtKB-ARBA"/>
</dbReference>
<dbReference type="PATRIC" id="fig|1620410.3.peg.134"/>
<dbReference type="PANTHER" id="PTHR48277:SF1">
    <property type="entry name" value="MITOCHONDRIAL RIBOSOMAL PROTEIN S5"/>
    <property type="match status" value="1"/>
</dbReference>
<dbReference type="InterPro" id="IPR005324">
    <property type="entry name" value="Ribosomal_uS5_C"/>
</dbReference>
<evidence type="ECO:0000313" key="10">
    <source>
        <dbReference type="EMBL" id="KKT52942.1"/>
    </source>
</evidence>
<sequence>MKRNHKAQSEERSEFIERVLEINRVARVVKGGKRIRFRALVVIGDEKGRISYGLGKSADVSGAIAKAVLAAKKDLISIFIKGTTIPYPVRTHYKSAAVLLKPAPVGTGVVAGSSMRVVLELAGIKDVVGKALGSKNKLSNTMATIKALSMLHDPKELIRRRGTIKASRGAQSKATK</sequence>
<organism evidence="10 11">
    <name type="scientific">candidate division Kazan bacterium GW2011_GWA1_44_22</name>
    <dbReference type="NCBI Taxonomy" id="1620410"/>
    <lineage>
        <taxon>Bacteria</taxon>
        <taxon>Bacteria division Kazan-3B-28</taxon>
    </lineage>
</organism>
<dbReference type="GO" id="GO:0019843">
    <property type="term" value="F:rRNA binding"/>
    <property type="evidence" value="ECO:0007669"/>
    <property type="project" value="UniProtKB-UniRule"/>
</dbReference>
<dbReference type="GO" id="GO:0006412">
    <property type="term" value="P:translation"/>
    <property type="evidence" value="ECO:0007669"/>
    <property type="project" value="UniProtKB-UniRule"/>
</dbReference>
<evidence type="ECO:0000256" key="8">
    <source>
        <dbReference type="RuleBase" id="RU003823"/>
    </source>
</evidence>
<evidence type="ECO:0000256" key="1">
    <source>
        <dbReference type="ARBA" id="ARBA00008945"/>
    </source>
</evidence>
<dbReference type="InterPro" id="IPR014721">
    <property type="entry name" value="Ribsml_uS5_D2-typ_fold_subgr"/>
</dbReference>
<keyword evidence="3 7" id="KW-0694">RNA-binding</keyword>
<dbReference type="InterPro" id="IPR005712">
    <property type="entry name" value="Ribosomal_uS5_bac-type"/>
</dbReference>
<keyword evidence="4 7" id="KW-0689">Ribosomal protein</keyword>
<dbReference type="InterPro" id="IPR018192">
    <property type="entry name" value="Ribosomal_uS5_N_CS"/>
</dbReference>
<reference evidence="10 11" key="1">
    <citation type="journal article" date="2015" name="Nature">
        <title>rRNA introns, odd ribosomes, and small enigmatic genomes across a large radiation of phyla.</title>
        <authorList>
            <person name="Brown C.T."/>
            <person name="Hug L.A."/>
            <person name="Thomas B.C."/>
            <person name="Sharon I."/>
            <person name="Castelle C.J."/>
            <person name="Singh A."/>
            <person name="Wilkins M.J."/>
            <person name="Williams K.H."/>
            <person name="Banfield J.F."/>
        </authorList>
    </citation>
    <scope>NUCLEOTIDE SEQUENCE [LARGE SCALE GENOMIC DNA]</scope>
</reference>
<evidence type="ECO:0000256" key="6">
    <source>
        <dbReference type="ARBA" id="ARBA00035255"/>
    </source>
</evidence>
<dbReference type="SUPFAM" id="SSF54211">
    <property type="entry name" value="Ribosomal protein S5 domain 2-like"/>
    <property type="match status" value="1"/>
</dbReference>
<comment type="function">
    <text evidence="7">With S4 and S12 plays an important role in translational accuracy.</text>
</comment>
<evidence type="ECO:0000256" key="7">
    <source>
        <dbReference type="HAMAP-Rule" id="MF_01307"/>
    </source>
</evidence>
<comment type="caution">
    <text evidence="10">The sequence shown here is derived from an EMBL/GenBank/DDBJ whole genome shotgun (WGS) entry which is preliminary data.</text>
</comment>
<keyword evidence="2 7" id="KW-0699">rRNA-binding</keyword>
<dbReference type="AlphaFoldDB" id="A0A0G1K9P5"/>
<gene>
    <name evidence="7" type="primary">rpsE</name>
    <name evidence="10" type="ORF">VE96_C0005G0031</name>
</gene>
<comment type="function">
    <text evidence="7">Located at the back of the 30S subunit body where it stabilizes the conformation of the head with respect to the body.</text>
</comment>
<evidence type="ECO:0000256" key="4">
    <source>
        <dbReference type="ARBA" id="ARBA00022980"/>
    </source>
</evidence>
<dbReference type="Pfam" id="PF00333">
    <property type="entry name" value="Ribosomal_S5"/>
    <property type="match status" value="1"/>
</dbReference>
<dbReference type="SUPFAM" id="SSF54768">
    <property type="entry name" value="dsRNA-binding domain-like"/>
    <property type="match status" value="1"/>
</dbReference>
<dbReference type="InterPro" id="IPR020568">
    <property type="entry name" value="Ribosomal_Su5_D2-typ_SF"/>
</dbReference>
<feature type="domain" description="S5 DRBM" evidence="9">
    <location>
        <begin position="15"/>
        <end position="78"/>
    </location>
</feature>
<evidence type="ECO:0000313" key="11">
    <source>
        <dbReference type="Proteomes" id="UP000034752"/>
    </source>
</evidence>
<dbReference type="PROSITE" id="PS00585">
    <property type="entry name" value="RIBOSOMAL_S5"/>
    <property type="match status" value="1"/>
</dbReference>
<name>A0A0G1K9P5_UNCK3</name>
<dbReference type="InterPro" id="IPR013810">
    <property type="entry name" value="Ribosomal_uS5_N"/>
</dbReference>
<comment type="similarity">
    <text evidence="1 7 8">Belongs to the universal ribosomal protein uS5 family.</text>
</comment>
<dbReference type="Gene3D" id="3.30.230.10">
    <property type="match status" value="1"/>
</dbReference>
<protein>
    <recommendedName>
        <fullName evidence="6 7">Small ribosomal subunit protein uS5</fullName>
    </recommendedName>
</protein>
<dbReference type="NCBIfam" id="TIGR01021">
    <property type="entry name" value="rpsE_bact"/>
    <property type="match status" value="1"/>
</dbReference>
<dbReference type="HAMAP" id="MF_01307_B">
    <property type="entry name" value="Ribosomal_uS5_B"/>
    <property type="match status" value="1"/>
</dbReference>
<accession>A0A0G1K9P5</accession>
<dbReference type="PANTHER" id="PTHR48277">
    <property type="entry name" value="MITOCHONDRIAL RIBOSOMAL PROTEIN S5"/>
    <property type="match status" value="1"/>
</dbReference>
<dbReference type="PROSITE" id="PS50881">
    <property type="entry name" value="S5_DSRBD"/>
    <property type="match status" value="1"/>
</dbReference>
<evidence type="ECO:0000256" key="5">
    <source>
        <dbReference type="ARBA" id="ARBA00023274"/>
    </source>
</evidence>
<dbReference type="GO" id="GO:0003735">
    <property type="term" value="F:structural constituent of ribosome"/>
    <property type="evidence" value="ECO:0007669"/>
    <property type="project" value="UniProtKB-UniRule"/>
</dbReference>
<dbReference type="InterPro" id="IPR000851">
    <property type="entry name" value="Ribosomal_uS5"/>
</dbReference>
<evidence type="ECO:0000256" key="3">
    <source>
        <dbReference type="ARBA" id="ARBA00022884"/>
    </source>
</evidence>
<dbReference type="EMBL" id="LCIJ01000005">
    <property type="protein sequence ID" value="KKT52942.1"/>
    <property type="molecule type" value="Genomic_DNA"/>
</dbReference>
<evidence type="ECO:0000256" key="2">
    <source>
        <dbReference type="ARBA" id="ARBA00022730"/>
    </source>
</evidence>
<evidence type="ECO:0000259" key="9">
    <source>
        <dbReference type="PROSITE" id="PS50881"/>
    </source>
</evidence>
<comment type="domain">
    <text evidence="7">The N-terminal domain interacts with the head of the 30S subunit; the C-terminal domain interacts with the body and contacts protein S4. The interaction surface between S4 and S5 is involved in control of translational fidelity.</text>
</comment>
<dbReference type="Proteomes" id="UP000034752">
    <property type="component" value="Unassembled WGS sequence"/>
</dbReference>
<dbReference type="GO" id="GO:0015935">
    <property type="term" value="C:small ribosomal subunit"/>
    <property type="evidence" value="ECO:0007669"/>
    <property type="project" value="InterPro"/>
</dbReference>
<comment type="subunit">
    <text evidence="7">Part of the 30S ribosomal subunit. Contacts proteins S4 and S8.</text>
</comment>
<keyword evidence="5 7" id="KW-0687">Ribonucleoprotein</keyword>
<dbReference type="Pfam" id="PF03719">
    <property type="entry name" value="Ribosomal_S5_C"/>
    <property type="match status" value="1"/>
</dbReference>
<proteinExistence type="inferred from homology"/>
<dbReference type="FunFam" id="3.30.230.10:FF:000002">
    <property type="entry name" value="30S ribosomal protein S5"/>
    <property type="match status" value="1"/>
</dbReference>
<dbReference type="Gene3D" id="3.30.160.20">
    <property type="match status" value="1"/>
</dbReference>